<dbReference type="HOGENOM" id="CLU_002241_0_0_1"/>
<evidence type="ECO:0000256" key="1">
    <source>
        <dbReference type="SAM" id="MobiDB-lite"/>
    </source>
</evidence>
<protein>
    <submittedName>
        <fullName evidence="3">Uncharacterized protein</fullName>
    </submittedName>
</protein>
<proteinExistence type="predicted"/>
<evidence type="ECO:0000313" key="4">
    <source>
        <dbReference type="Proteomes" id="UP000053989"/>
    </source>
</evidence>
<dbReference type="OrthoDB" id="3210731at2759"/>
<reference evidence="4" key="2">
    <citation type="submission" date="2015-01" db="EMBL/GenBank/DDBJ databases">
        <title>Evolutionary Origins and Diversification of the Mycorrhizal Mutualists.</title>
        <authorList>
            <consortium name="DOE Joint Genome Institute"/>
            <consortium name="Mycorrhizal Genomics Consortium"/>
            <person name="Kohler A."/>
            <person name="Kuo A."/>
            <person name="Nagy L.G."/>
            <person name="Floudas D."/>
            <person name="Copeland A."/>
            <person name="Barry K.W."/>
            <person name="Cichocki N."/>
            <person name="Veneault-Fourrey C."/>
            <person name="LaButti K."/>
            <person name="Lindquist E.A."/>
            <person name="Lipzen A."/>
            <person name="Lundell T."/>
            <person name="Morin E."/>
            <person name="Murat C."/>
            <person name="Riley R."/>
            <person name="Ohm R."/>
            <person name="Sun H."/>
            <person name="Tunlid A."/>
            <person name="Henrissat B."/>
            <person name="Grigoriev I.V."/>
            <person name="Hibbett D.S."/>
            <person name="Martin F."/>
        </authorList>
    </citation>
    <scope>NUCLEOTIDE SEQUENCE [LARGE SCALE GENOMIC DNA]</scope>
    <source>
        <strain evidence="4">Foug A</strain>
    </source>
</reference>
<feature type="region of interest" description="Disordered" evidence="1">
    <location>
        <begin position="496"/>
        <end position="531"/>
    </location>
</feature>
<dbReference type="Proteomes" id="UP000053989">
    <property type="component" value="Unassembled WGS sequence"/>
</dbReference>
<feature type="region of interest" description="Disordered" evidence="1">
    <location>
        <begin position="267"/>
        <end position="321"/>
    </location>
</feature>
<feature type="compositionally biased region" description="Low complexity" evidence="1">
    <location>
        <begin position="502"/>
        <end position="521"/>
    </location>
</feature>
<evidence type="ECO:0000313" key="3">
    <source>
        <dbReference type="EMBL" id="KIM62014.1"/>
    </source>
</evidence>
<keyword evidence="2" id="KW-0472">Membrane</keyword>
<dbReference type="EMBL" id="KN822045">
    <property type="protein sequence ID" value="KIM62014.1"/>
    <property type="molecule type" value="Genomic_DNA"/>
</dbReference>
<reference evidence="3 4" key="1">
    <citation type="submission" date="2014-04" db="EMBL/GenBank/DDBJ databases">
        <authorList>
            <consortium name="DOE Joint Genome Institute"/>
            <person name="Kuo A."/>
            <person name="Kohler A."/>
            <person name="Nagy L.G."/>
            <person name="Floudas D."/>
            <person name="Copeland A."/>
            <person name="Barry K.W."/>
            <person name="Cichocki N."/>
            <person name="Veneault-Fourrey C."/>
            <person name="LaButti K."/>
            <person name="Lindquist E.A."/>
            <person name="Lipzen A."/>
            <person name="Lundell T."/>
            <person name="Morin E."/>
            <person name="Murat C."/>
            <person name="Sun H."/>
            <person name="Tunlid A."/>
            <person name="Henrissat B."/>
            <person name="Grigoriev I.V."/>
            <person name="Hibbett D.S."/>
            <person name="Martin F."/>
            <person name="Nordberg H.P."/>
            <person name="Cantor M.N."/>
            <person name="Hua S.X."/>
        </authorList>
    </citation>
    <scope>NUCLEOTIDE SEQUENCE [LARGE SCALE GENOMIC DNA]</scope>
    <source>
        <strain evidence="3 4">Foug A</strain>
    </source>
</reference>
<organism evidence="3 4">
    <name type="scientific">Scleroderma citrinum Foug A</name>
    <dbReference type="NCBI Taxonomy" id="1036808"/>
    <lineage>
        <taxon>Eukaryota</taxon>
        <taxon>Fungi</taxon>
        <taxon>Dikarya</taxon>
        <taxon>Basidiomycota</taxon>
        <taxon>Agaricomycotina</taxon>
        <taxon>Agaricomycetes</taxon>
        <taxon>Agaricomycetidae</taxon>
        <taxon>Boletales</taxon>
        <taxon>Sclerodermatineae</taxon>
        <taxon>Sclerodermataceae</taxon>
        <taxon>Scleroderma</taxon>
    </lineage>
</organism>
<feature type="compositionally biased region" description="Basic and acidic residues" evidence="1">
    <location>
        <begin position="1"/>
        <end position="13"/>
    </location>
</feature>
<accession>A0A0C3E0I8</accession>
<keyword evidence="2" id="KW-1133">Transmembrane helix</keyword>
<feature type="region of interest" description="Disordered" evidence="1">
    <location>
        <begin position="681"/>
        <end position="708"/>
    </location>
</feature>
<feature type="region of interest" description="Disordered" evidence="1">
    <location>
        <begin position="1044"/>
        <end position="1075"/>
    </location>
</feature>
<feature type="region of interest" description="Disordered" evidence="1">
    <location>
        <begin position="1"/>
        <end position="38"/>
    </location>
</feature>
<name>A0A0C3E0I8_9AGAM</name>
<feature type="transmembrane region" description="Helical" evidence="2">
    <location>
        <begin position="944"/>
        <end position="968"/>
    </location>
</feature>
<gene>
    <name evidence="3" type="ORF">SCLCIDRAFT_1215356</name>
</gene>
<feature type="compositionally biased region" description="Low complexity" evidence="1">
    <location>
        <begin position="21"/>
        <end position="33"/>
    </location>
</feature>
<evidence type="ECO:0000256" key="2">
    <source>
        <dbReference type="SAM" id="Phobius"/>
    </source>
</evidence>
<feature type="compositionally biased region" description="Low complexity" evidence="1">
    <location>
        <begin position="292"/>
        <end position="301"/>
    </location>
</feature>
<keyword evidence="2" id="KW-0812">Transmembrane</keyword>
<dbReference type="AlphaFoldDB" id="A0A0C3E0I8"/>
<keyword evidence="4" id="KW-1185">Reference proteome</keyword>
<sequence length="1123" mass="121860">MERVQISNHDHRMYPSRHTRTLSPPLSTTSGLSQVTTTQQPRLNVVTRLAIQGKVKQGQDGGSIKIYLKLSIPVDSVSPGSTLPLFPEENLKLLSAQVHPIDGNSVPYAFSSSTCPMLNNTARALNLPPRSSKSYLSLFGVQPAASLHSSRASSSSASAPNAPLDDRYTGHIIVSGYNIAYILPKDFPPRSVGDESALRVSTFSAAKMRRPSITERSNIHFMAAVDLFVPFASRPPRAPFLISIPIPRCLSNNLKLRIFPPTPTSTSASVASLSSAEEDPGAWELTSEPHVTRTTSRASRSGSYGNMADDESSDSSAYAEGSSGGIVIQGTFPSSDRLRVRWAQPTKTIPGNGDSRRRVGVREVKGEMSTLISGKARHSSSGREGVLMKVEYRGTCKGVWFPGVATMLGMDVVLDARNSDVYWAPGEEVQWSISGGAGYTGFDAEPSTPITRPPSLEFPSAASSRVLQVSPMTANSSTSSLLRAPLPADHLPDYSFEGSPTSLAPSGTLSSISSTPLTPGGRSRAASDPSPYLPSVPLTIHININDIIPPANNVFTFTISGIILVIPKTRSGVMNGRTSRSNSSSEDESDPIPVVLPRFTVLAADSETTSTTIRNETEGATVEVYNMSGDLRDAQTRRTVLQHNGTTRCGSDGGRIALRSISQLVVPRRNTRPQLTLENRRLSPRPRTPTGHRESAIGPPSAVHTQGALARRRRSGPLIIPSVDILVTPLSLGGSKFPNAHVVRMHMHVPLDADSDWLEFGLARATGSTAPSGPSSSVDCEVQPQVDIDIINVDVDGIPVRFESRMFEKQNQTGAIDLGPSFNEKSRNDWITWVKIQVGEQGGRLSVDYVAKQSDKAKPTTDAKGKSKAINKSHVDILMPIFALAVGRMDVTIDPASVVASVCTNFAHHQQTPHNYRMLHYSLEEFFCPKLTLHLRSDTPRAHMGYTSGSLVLLLGLLPIVLLLILLTNVGSEFRKMRHAFDLFVTRRSLDWEQFQFPTPITETVFVTTTVFTSSQSLNTSPTYTSSSTFVPLTTPIHFASWGSPVVSSRPPEQTTSTKGAEPPQFTPQSNEDSLSPISTLPFEWFPSDLIPTAQRSWHELVKGLGVVWQVFRKAYHYPLDPP</sequence>
<dbReference type="InParanoid" id="A0A0C3E0I8"/>
<dbReference type="STRING" id="1036808.A0A0C3E0I8"/>